<reference evidence="2" key="1">
    <citation type="submission" date="2023-10" db="EMBL/GenBank/DDBJ databases">
        <authorList>
            <person name="Chen Y."/>
            <person name="Shah S."/>
            <person name="Dougan E. K."/>
            <person name="Thang M."/>
            <person name="Chan C."/>
        </authorList>
    </citation>
    <scope>NUCLEOTIDE SEQUENCE [LARGE SCALE GENOMIC DNA]</scope>
</reference>
<comment type="caution">
    <text evidence="2">The sequence shown here is derived from an EMBL/GenBank/DDBJ whole genome shotgun (WGS) entry which is preliminary data.</text>
</comment>
<protein>
    <recommendedName>
        <fullName evidence="4">PDZ domain-containing protein</fullName>
    </recommendedName>
</protein>
<proteinExistence type="predicted"/>
<feature type="region of interest" description="Disordered" evidence="1">
    <location>
        <begin position="1"/>
        <end position="97"/>
    </location>
</feature>
<keyword evidence="3" id="KW-1185">Reference proteome</keyword>
<accession>A0ABN9Y2F7</accession>
<gene>
    <name evidence="2" type="ORF">PCOR1329_LOCUS81040</name>
</gene>
<feature type="compositionally biased region" description="Low complexity" evidence="1">
    <location>
        <begin position="197"/>
        <end position="206"/>
    </location>
</feature>
<evidence type="ECO:0000313" key="2">
    <source>
        <dbReference type="EMBL" id="CAK0905297.1"/>
    </source>
</evidence>
<name>A0ABN9Y2F7_9DINO</name>
<evidence type="ECO:0000313" key="3">
    <source>
        <dbReference type="Proteomes" id="UP001189429"/>
    </source>
</evidence>
<organism evidence="2 3">
    <name type="scientific">Prorocentrum cordatum</name>
    <dbReference type="NCBI Taxonomy" id="2364126"/>
    <lineage>
        <taxon>Eukaryota</taxon>
        <taxon>Sar</taxon>
        <taxon>Alveolata</taxon>
        <taxon>Dinophyceae</taxon>
        <taxon>Prorocentrales</taxon>
        <taxon>Prorocentraceae</taxon>
        <taxon>Prorocentrum</taxon>
    </lineage>
</organism>
<evidence type="ECO:0000256" key="1">
    <source>
        <dbReference type="SAM" id="MobiDB-lite"/>
    </source>
</evidence>
<sequence>MGAHRGRTRRTNPPPRSCCTPRGAWRRAPPREAGLHLWAFPVDAPRGGAAPPSDDATPRRPDATSPRTPEGRGPRARPQPAEAMAAEGGGLEPAGGLRWPSSGTIGETAVAREHSLAMQPGPLYVYMTTTTTTGRVAQVTPGGQAAWSAVRPGWLLKSVDGEHYTEPLLRSKILSGRPHGTVFSAQDVREPARSPTAALGSRPSGAPGAGVGGHGGDDGVPLPFETPAKSLRIDDCVVDVNGQRSRNQNRDDFAIEVDGQRGCLAAGVVARLQQQQLQAPDSAGGLAPSPEAQQARASSVDGGASANATSVDGGASPMSGLSLTYRQDGRPGSAATRPSARSIRGWSRRWSGAVKSWWALPSHLRAQRCRRAPRARHCRLRLAKRALGSRAASGSGTASRCWWR</sequence>
<dbReference type="Proteomes" id="UP001189429">
    <property type="component" value="Unassembled WGS sequence"/>
</dbReference>
<dbReference type="EMBL" id="CAUYUJ010021533">
    <property type="protein sequence ID" value="CAK0905297.1"/>
    <property type="molecule type" value="Genomic_DNA"/>
</dbReference>
<evidence type="ECO:0008006" key="4">
    <source>
        <dbReference type="Google" id="ProtNLM"/>
    </source>
</evidence>
<feature type="region of interest" description="Disordered" evidence="1">
    <location>
        <begin position="279"/>
        <end position="345"/>
    </location>
</feature>
<feature type="compositionally biased region" description="Basic residues" evidence="1">
    <location>
        <begin position="1"/>
        <end position="10"/>
    </location>
</feature>
<feature type="region of interest" description="Disordered" evidence="1">
    <location>
        <begin position="187"/>
        <end position="226"/>
    </location>
</feature>